<reference evidence="1" key="1">
    <citation type="submission" date="2014-07" db="EMBL/GenBank/DDBJ databases">
        <title>Identification of a novel salt tolerance gene in wild soybean by whole-genome sequencing.</title>
        <authorList>
            <person name="Lam H.-M."/>
            <person name="Qi X."/>
            <person name="Li M.-W."/>
            <person name="Liu X."/>
            <person name="Xie M."/>
            <person name="Ni M."/>
            <person name="Xu X."/>
        </authorList>
    </citation>
    <scope>NUCLEOTIDE SEQUENCE [LARGE SCALE GENOMIC DNA]</scope>
    <source>
        <tissue evidence="1">Root</tissue>
    </source>
</reference>
<sequence length="37" mass="4329">MHKLPDGRVIKVGTERFQAPEALFTPLKYFHDVLVQF</sequence>
<gene>
    <name evidence="1" type="ORF">glysoja_050228</name>
</gene>
<proteinExistence type="predicted"/>
<dbReference type="AlphaFoldDB" id="A0A0B2QTJ0"/>
<dbReference type="InterPro" id="IPR043129">
    <property type="entry name" value="ATPase_NBD"/>
</dbReference>
<evidence type="ECO:0000313" key="1">
    <source>
        <dbReference type="EMBL" id="KHN24755.1"/>
    </source>
</evidence>
<dbReference type="Gene3D" id="3.90.640.10">
    <property type="entry name" value="Actin, Chain A, domain 4"/>
    <property type="match status" value="1"/>
</dbReference>
<dbReference type="EMBL" id="KN655049">
    <property type="protein sequence ID" value="KHN24755.1"/>
    <property type="molecule type" value="Genomic_DNA"/>
</dbReference>
<dbReference type="SUPFAM" id="SSF53067">
    <property type="entry name" value="Actin-like ATPase domain"/>
    <property type="match status" value="1"/>
</dbReference>
<name>A0A0B2QTJ0_GLYSO</name>
<protein>
    <submittedName>
        <fullName evidence="1">Actin-related protein 2</fullName>
    </submittedName>
</protein>
<accession>A0A0B2QTJ0</accession>
<dbReference type="Proteomes" id="UP000053555">
    <property type="component" value="Unassembled WGS sequence"/>
</dbReference>
<organism evidence="1">
    <name type="scientific">Glycine soja</name>
    <name type="common">Wild soybean</name>
    <dbReference type="NCBI Taxonomy" id="3848"/>
    <lineage>
        <taxon>Eukaryota</taxon>
        <taxon>Viridiplantae</taxon>
        <taxon>Streptophyta</taxon>
        <taxon>Embryophyta</taxon>
        <taxon>Tracheophyta</taxon>
        <taxon>Spermatophyta</taxon>
        <taxon>Magnoliopsida</taxon>
        <taxon>eudicotyledons</taxon>
        <taxon>Gunneridae</taxon>
        <taxon>Pentapetalae</taxon>
        <taxon>rosids</taxon>
        <taxon>fabids</taxon>
        <taxon>Fabales</taxon>
        <taxon>Fabaceae</taxon>
        <taxon>Papilionoideae</taxon>
        <taxon>50 kb inversion clade</taxon>
        <taxon>NPAAA clade</taxon>
        <taxon>indigoferoid/millettioid clade</taxon>
        <taxon>Phaseoleae</taxon>
        <taxon>Glycine</taxon>
        <taxon>Glycine subgen. Soja</taxon>
    </lineage>
</organism>